<proteinExistence type="predicted"/>
<evidence type="ECO:0000256" key="1">
    <source>
        <dbReference type="SAM" id="MobiDB-lite"/>
    </source>
</evidence>
<dbReference type="InterPro" id="IPR036086">
    <property type="entry name" value="ParB/Sulfiredoxin_sf"/>
</dbReference>
<dbReference type="PANTHER" id="PTHR33375:SF1">
    <property type="entry name" value="CHROMOSOME-PARTITIONING PROTEIN PARB-RELATED"/>
    <property type="match status" value="1"/>
</dbReference>
<dbReference type="InterPro" id="IPR050336">
    <property type="entry name" value="Chromosome_partition/occlusion"/>
</dbReference>
<protein>
    <recommendedName>
        <fullName evidence="4">Chromosome partitioning protein, ParB family</fullName>
    </recommendedName>
</protein>
<reference evidence="2 3" key="1">
    <citation type="submission" date="2017-10" db="EMBL/GenBank/DDBJ databases">
        <title>Draft genome sequence of cellulolytic Actinomyces sp CtC72 isolated from cattle rumen fluid.</title>
        <authorList>
            <person name="Joshi A.J."/>
            <person name="Vasudevan G."/>
            <person name="Lanjekar V.B."/>
            <person name="Hivarkar S."/>
            <person name="Engineer A."/>
            <person name="Pore S.D."/>
            <person name="Dhakephalkar P.K."/>
            <person name="Dagar S."/>
        </authorList>
    </citation>
    <scope>NUCLEOTIDE SEQUENCE [LARGE SCALE GENOMIC DNA]</scope>
    <source>
        <strain evidence="3">CtC72</strain>
    </source>
</reference>
<comment type="caution">
    <text evidence="2">The sequence shown here is derived from an EMBL/GenBank/DDBJ whole genome shotgun (WGS) entry which is preliminary data.</text>
</comment>
<evidence type="ECO:0000313" key="3">
    <source>
        <dbReference type="Proteomes" id="UP000194577"/>
    </source>
</evidence>
<sequence>MLRDLHVYPTLTGLVVLDGHRRLAAALEAQLTLVPALIVEPADDADRISQQLVENDEHAHTLPTERADAIHQLMLLGMPRKDLQRRGVRYTELINARAIANAAEPVRDLGRRMKDMDLTVLGKIATLSERAASPEALADAVKEIEAHPEQVDHVVDRVKWDGLCARARQKCTDELLANGARHVITREKFAKAAGTARPLLDLLDEHGEPVDEASHVSCPGHVTVIDYDYKSLHGDDPGPRYKVAFYGCMDWAAHGHRNKYAQPSSGATSGPQDEQVRTERARVRRRNEDMDSANRVRRAWIRDQLLPRRVLPTDALGYVLAMVRYAHMNVTGMAKDKGLEHLGLSPAGLDRDAAGSVREAKRGLLAWALALMEGTVLRDSWRQDDPAGHGYDRMLATHLATLARWGYEPAPIEQELIDGLKDKDTDDKKEGED</sequence>
<gene>
    <name evidence="2" type="ORF">BW737_008800</name>
</gene>
<organism evidence="2 3">
    <name type="scientific">Actinomyces ruminis</name>
    <dbReference type="NCBI Taxonomy" id="1937003"/>
    <lineage>
        <taxon>Bacteria</taxon>
        <taxon>Bacillati</taxon>
        <taxon>Actinomycetota</taxon>
        <taxon>Actinomycetes</taxon>
        <taxon>Actinomycetales</taxon>
        <taxon>Actinomycetaceae</taxon>
        <taxon>Actinomyces</taxon>
    </lineage>
</organism>
<dbReference type="Gene3D" id="3.90.1530.10">
    <property type="entry name" value="Conserved hypothetical protein from pyrococcus furiosus pfu- 392566-001, ParB domain"/>
    <property type="match status" value="1"/>
</dbReference>
<feature type="compositionally biased region" description="Basic and acidic residues" evidence="1">
    <location>
        <begin position="274"/>
        <end position="289"/>
    </location>
</feature>
<evidence type="ECO:0000313" key="2">
    <source>
        <dbReference type="EMBL" id="PHP52572.1"/>
    </source>
</evidence>
<accession>A0ABX4MAS3</accession>
<name>A0ABX4MAS3_9ACTO</name>
<feature type="compositionally biased region" description="Polar residues" evidence="1">
    <location>
        <begin position="261"/>
        <end position="272"/>
    </location>
</feature>
<evidence type="ECO:0008006" key="4">
    <source>
        <dbReference type="Google" id="ProtNLM"/>
    </source>
</evidence>
<dbReference type="EMBL" id="MTPX02000042">
    <property type="protein sequence ID" value="PHP52572.1"/>
    <property type="molecule type" value="Genomic_DNA"/>
</dbReference>
<dbReference type="PANTHER" id="PTHR33375">
    <property type="entry name" value="CHROMOSOME-PARTITIONING PROTEIN PARB-RELATED"/>
    <property type="match status" value="1"/>
</dbReference>
<dbReference type="SUPFAM" id="SSF110849">
    <property type="entry name" value="ParB/Sulfiredoxin"/>
    <property type="match status" value="1"/>
</dbReference>
<dbReference type="Proteomes" id="UP000194577">
    <property type="component" value="Unassembled WGS sequence"/>
</dbReference>
<feature type="region of interest" description="Disordered" evidence="1">
    <location>
        <begin position="260"/>
        <end position="289"/>
    </location>
</feature>
<keyword evidence="3" id="KW-1185">Reference proteome</keyword>